<dbReference type="Proteomes" id="UP000186455">
    <property type="component" value="Unassembled WGS sequence"/>
</dbReference>
<name>A0A1Q4VAP1_9ACTN</name>
<keyword evidence="6" id="KW-0812">Transmembrane</keyword>
<dbReference type="Pfam" id="PF13641">
    <property type="entry name" value="Glyco_tranf_2_3"/>
    <property type="match status" value="1"/>
</dbReference>
<keyword evidence="5 6" id="KW-0472">Membrane</keyword>
<sequence>MNSAPTVGRRPRAPLLAATLALLVIGAWAAVRGLEAGGVLGDRDDGRTVLLWAPVALLLILQSVLYACERPHRADAAGQRALDELRIAVLVPVYNEDPAYLRAALTALAAQSRRPDAVHLVDDGSDDGCPAVEKWWTRHAAEAGIRTTWQRTPNQGKRHAQVTALREADDADIIVTVDSDACLAADALGEVLQPFADPRVQGSAGLVVAANHRATLLTRVTDLYFVANQLVDRSALSPLGAVMVAPGSLAAYRAPVLRDNLAAYLGETFMGRPVHFSDDSLLTLFALLRGRVVQQPSAVVLTAMPERTGHHLRQYLRWMRGSTIRSLWRARHLPLTHPAYVAQLLRWFLQLVCTGALCWMAVLHLRHDIGFSPWLATVPLLIGYAQALRYLTVRRSDETLAHQTVTWLLTPLALLWAWTVLRAVRWYATLTCGRTRWGTRAGGPEVVLTAPVTA</sequence>
<keyword evidence="8" id="KW-1185">Reference proteome</keyword>
<keyword evidence="2" id="KW-1003">Cell membrane</keyword>
<dbReference type="Gene3D" id="3.90.550.10">
    <property type="entry name" value="Spore Coat Polysaccharide Biosynthesis Protein SpsA, Chain A"/>
    <property type="match status" value="1"/>
</dbReference>
<dbReference type="InterPro" id="IPR029044">
    <property type="entry name" value="Nucleotide-diphossugar_trans"/>
</dbReference>
<evidence type="ECO:0000313" key="8">
    <source>
        <dbReference type="Proteomes" id="UP000186455"/>
    </source>
</evidence>
<evidence type="ECO:0008006" key="9">
    <source>
        <dbReference type="Google" id="ProtNLM"/>
    </source>
</evidence>
<dbReference type="PANTHER" id="PTHR22913:SF12">
    <property type="entry name" value="MANNURONAN SYNTHASE"/>
    <property type="match status" value="1"/>
</dbReference>
<dbReference type="EMBL" id="LFBV01000002">
    <property type="protein sequence ID" value="OKH94896.1"/>
    <property type="molecule type" value="Genomic_DNA"/>
</dbReference>
<evidence type="ECO:0000256" key="3">
    <source>
        <dbReference type="ARBA" id="ARBA00022676"/>
    </source>
</evidence>
<dbReference type="RefSeq" id="WP_073787000.1">
    <property type="nucleotide sequence ID" value="NZ_LFBV01000002.1"/>
</dbReference>
<dbReference type="GO" id="GO:0030213">
    <property type="term" value="P:hyaluronan biosynthetic process"/>
    <property type="evidence" value="ECO:0007669"/>
    <property type="project" value="TreeGrafter"/>
</dbReference>
<dbReference type="GO" id="GO:0085029">
    <property type="term" value="P:extracellular matrix assembly"/>
    <property type="evidence" value="ECO:0007669"/>
    <property type="project" value="TreeGrafter"/>
</dbReference>
<evidence type="ECO:0000256" key="1">
    <source>
        <dbReference type="ARBA" id="ARBA00004236"/>
    </source>
</evidence>
<gene>
    <name evidence="7" type="ORF">AB852_12170</name>
</gene>
<evidence type="ECO:0000256" key="6">
    <source>
        <dbReference type="SAM" id="Phobius"/>
    </source>
</evidence>
<dbReference type="GO" id="GO:0050501">
    <property type="term" value="F:hyaluronan synthase activity"/>
    <property type="evidence" value="ECO:0007669"/>
    <property type="project" value="TreeGrafter"/>
</dbReference>
<proteinExistence type="predicted"/>
<keyword evidence="3" id="KW-0328">Glycosyltransferase</keyword>
<dbReference type="AlphaFoldDB" id="A0A1Q4VAP1"/>
<reference evidence="7 8" key="1">
    <citation type="submission" date="2015-06" db="EMBL/GenBank/DDBJ databases">
        <title>Cloning and characterization of the uncialamcin biosynthetic gene cluster.</title>
        <authorList>
            <person name="Yan X."/>
            <person name="Huang T."/>
            <person name="Ge H."/>
            <person name="Shen B."/>
        </authorList>
    </citation>
    <scope>NUCLEOTIDE SEQUENCE [LARGE SCALE GENOMIC DNA]</scope>
    <source>
        <strain evidence="7 8">DCA2648</strain>
    </source>
</reference>
<accession>A0A1Q4VAP1</accession>
<evidence type="ECO:0000256" key="4">
    <source>
        <dbReference type="ARBA" id="ARBA00022679"/>
    </source>
</evidence>
<keyword evidence="4" id="KW-0808">Transferase</keyword>
<protein>
    <recommendedName>
        <fullName evidence="9">Glycosyl transferase</fullName>
    </recommendedName>
</protein>
<dbReference type="STRING" id="1048205.AB852_12170"/>
<feature type="transmembrane region" description="Helical" evidence="6">
    <location>
        <begin position="344"/>
        <end position="365"/>
    </location>
</feature>
<keyword evidence="6" id="KW-1133">Transmembrane helix</keyword>
<dbReference type="GO" id="GO:0005886">
    <property type="term" value="C:plasma membrane"/>
    <property type="evidence" value="ECO:0007669"/>
    <property type="project" value="UniProtKB-SubCell"/>
</dbReference>
<comment type="subcellular location">
    <subcellularLocation>
        <location evidence="1">Cell membrane</location>
    </subcellularLocation>
</comment>
<dbReference type="PANTHER" id="PTHR22913">
    <property type="entry name" value="HYALURONAN SYNTHASE"/>
    <property type="match status" value="1"/>
</dbReference>
<evidence type="ECO:0000256" key="5">
    <source>
        <dbReference type="ARBA" id="ARBA00023136"/>
    </source>
</evidence>
<organism evidence="7 8">
    <name type="scientific">Streptomyces uncialis</name>
    <dbReference type="NCBI Taxonomy" id="1048205"/>
    <lineage>
        <taxon>Bacteria</taxon>
        <taxon>Bacillati</taxon>
        <taxon>Actinomycetota</taxon>
        <taxon>Actinomycetes</taxon>
        <taxon>Kitasatosporales</taxon>
        <taxon>Streptomycetaceae</taxon>
        <taxon>Streptomyces</taxon>
    </lineage>
</organism>
<evidence type="ECO:0000256" key="2">
    <source>
        <dbReference type="ARBA" id="ARBA00022475"/>
    </source>
</evidence>
<evidence type="ECO:0000313" key="7">
    <source>
        <dbReference type="EMBL" id="OKH94896.1"/>
    </source>
</evidence>
<feature type="transmembrane region" description="Helical" evidence="6">
    <location>
        <begin position="49"/>
        <end position="68"/>
    </location>
</feature>
<dbReference type="SUPFAM" id="SSF53448">
    <property type="entry name" value="Nucleotide-diphospho-sugar transferases"/>
    <property type="match status" value="1"/>
</dbReference>
<feature type="transmembrane region" description="Helical" evidence="6">
    <location>
        <begin position="404"/>
        <end position="421"/>
    </location>
</feature>
<comment type="caution">
    <text evidence="7">The sequence shown here is derived from an EMBL/GenBank/DDBJ whole genome shotgun (WGS) entry which is preliminary data.</text>
</comment>